<dbReference type="AlphaFoldDB" id="D2W3I0"/>
<keyword evidence="8" id="KW-1185">Reference proteome</keyword>
<evidence type="ECO:0000256" key="2">
    <source>
        <dbReference type="ARBA" id="ARBA00022670"/>
    </source>
</evidence>
<dbReference type="GeneID" id="8862489"/>
<protein>
    <submittedName>
        <fullName evidence="7">Predicted protein</fullName>
    </submittedName>
</protein>
<dbReference type="OrthoDB" id="416344at2759"/>
<dbReference type="KEGG" id="ngr:NAEGRDRAFT_60012"/>
<evidence type="ECO:0000259" key="6">
    <source>
        <dbReference type="Pfam" id="PF00326"/>
    </source>
</evidence>
<feature type="chain" id="PRO_5003038850" evidence="5">
    <location>
        <begin position="20"/>
        <end position="732"/>
    </location>
</feature>
<dbReference type="OMA" id="YKHWDEW"/>
<dbReference type="Proteomes" id="UP000006671">
    <property type="component" value="Unassembled WGS sequence"/>
</dbReference>
<dbReference type="InParanoid" id="D2W3I0"/>
<dbReference type="MEROPS" id="S09.012"/>
<dbReference type="RefSeq" id="XP_002669171.1">
    <property type="nucleotide sequence ID" value="XM_002669125.1"/>
</dbReference>
<keyword evidence="2" id="KW-0645">Protease</keyword>
<dbReference type="SUPFAM" id="SSF53474">
    <property type="entry name" value="alpha/beta-Hydrolases"/>
    <property type="match status" value="1"/>
</dbReference>
<dbReference type="Gene3D" id="2.120.10.30">
    <property type="entry name" value="TolB, C-terminal domain"/>
    <property type="match status" value="1"/>
</dbReference>
<accession>D2W3I0</accession>
<dbReference type="PROSITE" id="PS00290">
    <property type="entry name" value="IG_MHC"/>
    <property type="match status" value="1"/>
</dbReference>
<dbReference type="PANTHER" id="PTHR42776:SF13">
    <property type="entry name" value="DIPEPTIDYL-PEPTIDASE 5"/>
    <property type="match status" value="1"/>
</dbReference>
<evidence type="ECO:0000313" key="7">
    <source>
        <dbReference type="EMBL" id="EFC36427.1"/>
    </source>
</evidence>
<feature type="signal peptide" evidence="5">
    <location>
        <begin position="1"/>
        <end position="19"/>
    </location>
</feature>
<dbReference type="VEuPathDB" id="AmoebaDB:NAEGRDRAFT_60012"/>
<organism evidence="8">
    <name type="scientific">Naegleria gruberi</name>
    <name type="common">Amoeba</name>
    <dbReference type="NCBI Taxonomy" id="5762"/>
    <lineage>
        <taxon>Eukaryota</taxon>
        <taxon>Discoba</taxon>
        <taxon>Heterolobosea</taxon>
        <taxon>Tetramitia</taxon>
        <taxon>Eutetramitia</taxon>
        <taxon>Vahlkampfiidae</taxon>
        <taxon>Naegleria</taxon>
    </lineage>
</organism>
<dbReference type="InterPro" id="IPR001375">
    <property type="entry name" value="Peptidase_S9_cat"/>
</dbReference>
<dbReference type="InterPro" id="IPR029058">
    <property type="entry name" value="AB_hydrolase_fold"/>
</dbReference>
<sequence>MKVLFALLVVLLSAVLVLGGNIPVNSTKYSASSTDAPVLTIRDVQELQKVSGASVSVDGRYAVYSVKQWSSKTGKSTSVLELLEIQSGKIIRFKEGSNDFSPKFTPDGQFILFLSTSRGSANSPQLYSVPVNGDESQIARLTDYDVPIESYKISKSVNNGVFYIAFSAKVYTSCKNRNELLSCSKQLNDEWENKGSNTGYVYTKLFVRHWDYYITEGKVSHVLLQKVKVGSSLSLIDQPWDTMFGMDSDSPIPPFGGEEQYDISKTGRYVAINLEINSHRVAWTTGWKIYVADVYGYNTQSGPISTSELKKITGFTEARTQNPTFSPFQDEVLAYLAMTKPGHESDNLHVNMYNILTDRTNQSIQSQSLDRSIGDIVWFDASHLIIGYSNDGANVLSLLDISTGFNGTVTPITNEGHSGSVVVVSPGVSAIFSFDSYIKPSELCLLKRSGSNHFGMAYLTDHNPHLAVFNLAKPEKQYFIGALGERVQAWVFKPTNFNSGKKYKVANLIHGGPESSFTDSWSYRWNPQLFASQGYAVIMINFHGSDGFGLKFKESILGNWGSYPYEDITKGTDFLISTNSFMDGNSMCALGASFGGFSVNWLLGHNENNRFKCFVTHDGLSELVSSYYSTDELWFPEAEYQGTPFTNSEHYQKFNPINHVTKWKTPTLVIHGGKDFRLPIAQGLTVFTALQRQGVPSKMIVFPEENHWVLKPQNSMLWYDTVLDWLATWLGQ</sequence>
<dbReference type="EMBL" id="GG738931">
    <property type="protein sequence ID" value="EFC36427.1"/>
    <property type="molecule type" value="Genomic_DNA"/>
</dbReference>
<evidence type="ECO:0000256" key="3">
    <source>
        <dbReference type="ARBA" id="ARBA00022729"/>
    </source>
</evidence>
<dbReference type="FunFam" id="3.40.50.1820:FF:000028">
    <property type="entry name" value="S9 family peptidase"/>
    <property type="match status" value="1"/>
</dbReference>
<dbReference type="InterPro" id="IPR011042">
    <property type="entry name" value="6-blade_b-propeller_TolB-like"/>
</dbReference>
<dbReference type="eggNOG" id="KOG2100">
    <property type="taxonomic scope" value="Eukaryota"/>
</dbReference>
<name>D2W3I0_NAEGR</name>
<dbReference type="SUPFAM" id="SSF69322">
    <property type="entry name" value="Tricorn protease domain 2"/>
    <property type="match status" value="1"/>
</dbReference>
<proteinExistence type="inferred from homology"/>
<evidence type="ECO:0000313" key="8">
    <source>
        <dbReference type="Proteomes" id="UP000006671"/>
    </source>
</evidence>
<dbReference type="Gene3D" id="3.40.50.1820">
    <property type="entry name" value="alpha/beta hydrolase"/>
    <property type="match status" value="1"/>
</dbReference>
<keyword evidence="3 5" id="KW-0732">Signal</keyword>
<comment type="similarity">
    <text evidence="1">Belongs to the peptidase S9C family.</text>
</comment>
<dbReference type="PANTHER" id="PTHR42776">
    <property type="entry name" value="SERINE PEPTIDASE S9 FAMILY MEMBER"/>
    <property type="match status" value="1"/>
</dbReference>
<dbReference type="GO" id="GO:0006508">
    <property type="term" value="P:proteolysis"/>
    <property type="evidence" value="ECO:0007669"/>
    <property type="project" value="UniProtKB-KW"/>
</dbReference>
<gene>
    <name evidence="7" type="ORF">NAEGRDRAFT_60012</name>
</gene>
<dbReference type="InterPro" id="IPR003006">
    <property type="entry name" value="Ig/MHC_CS"/>
</dbReference>
<evidence type="ECO:0000256" key="1">
    <source>
        <dbReference type="ARBA" id="ARBA00010040"/>
    </source>
</evidence>
<evidence type="ECO:0000256" key="4">
    <source>
        <dbReference type="ARBA" id="ARBA00022801"/>
    </source>
</evidence>
<keyword evidence="4" id="KW-0378">Hydrolase</keyword>
<dbReference type="STRING" id="5762.D2W3I0"/>
<dbReference type="Pfam" id="PF00326">
    <property type="entry name" value="Peptidase_S9"/>
    <property type="match status" value="1"/>
</dbReference>
<feature type="domain" description="Peptidase S9 prolyl oligopeptidase catalytic" evidence="6">
    <location>
        <begin position="521"/>
        <end position="731"/>
    </location>
</feature>
<reference evidence="7 8" key="1">
    <citation type="journal article" date="2010" name="Cell">
        <title>The genome of Naegleria gruberi illuminates early eukaryotic versatility.</title>
        <authorList>
            <person name="Fritz-Laylin L.K."/>
            <person name="Prochnik S.E."/>
            <person name="Ginger M.L."/>
            <person name="Dacks J.B."/>
            <person name="Carpenter M.L."/>
            <person name="Field M.C."/>
            <person name="Kuo A."/>
            <person name="Paredez A."/>
            <person name="Chapman J."/>
            <person name="Pham J."/>
            <person name="Shu S."/>
            <person name="Neupane R."/>
            <person name="Cipriano M."/>
            <person name="Mancuso J."/>
            <person name="Tu H."/>
            <person name="Salamov A."/>
            <person name="Lindquist E."/>
            <person name="Shapiro H."/>
            <person name="Lucas S."/>
            <person name="Grigoriev I.V."/>
            <person name="Cande W.Z."/>
            <person name="Fulton C."/>
            <person name="Rokhsar D.S."/>
            <person name="Dawson S.C."/>
        </authorList>
    </citation>
    <scope>NUCLEOTIDE SEQUENCE [LARGE SCALE GENOMIC DNA]</scope>
    <source>
        <strain evidence="7 8">NEG-M</strain>
    </source>
</reference>
<dbReference type="FunCoup" id="D2W3I0">
    <property type="interactions" value="20"/>
</dbReference>
<dbReference type="GO" id="GO:0004252">
    <property type="term" value="F:serine-type endopeptidase activity"/>
    <property type="evidence" value="ECO:0007669"/>
    <property type="project" value="TreeGrafter"/>
</dbReference>
<evidence type="ECO:0000256" key="5">
    <source>
        <dbReference type="SAM" id="SignalP"/>
    </source>
</evidence>